<evidence type="ECO:0000256" key="1">
    <source>
        <dbReference type="SAM" id="MobiDB-lite"/>
    </source>
</evidence>
<proteinExistence type="predicted"/>
<name>A0AAV4Y600_CAEEX</name>
<gene>
    <name evidence="2" type="ORF">CEXT_809171</name>
</gene>
<feature type="compositionally biased region" description="Polar residues" evidence="1">
    <location>
        <begin position="72"/>
        <end position="84"/>
    </location>
</feature>
<reference evidence="2 3" key="1">
    <citation type="submission" date="2021-06" db="EMBL/GenBank/DDBJ databases">
        <title>Caerostris extrusa draft genome.</title>
        <authorList>
            <person name="Kono N."/>
            <person name="Arakawa K."/>
        </authorList>
    </citation>
    <scope>NUCLEOTIDE SEQUENCE [LARGE SCALE GENOMIC DNA]</scope>
</reference>
<feature type="region of interest" description="Disordered" evidence="1">
    <location>
        <begin position="72"/>
        <end position="93"/>
    </location>
</feature>
<organism evidence="2 3">
    <name type="scientific">Caerostris extrusa</name>
    <name type="common">Bark spider</name>
    <name type="synonym">Caerostris bankana</name>
    <dbReference type="NCBI Taxonomy" id="172846"/>
    <lineage>
        <taxon>Eukaryota</taxon>
        <taxon>Metazoa</taxon>
        <taxon>Ecdysozoa</taxon>
        <taxon>Arthropoda</taxon>
        <taxon>Chelicerata</taxon>
        <taxon>Arachnida</taxon>
        <taxon>Araneae</taxon>
        <taxon>Araneomorphae</taxon>
        <taxon>Entelegynae</taxon>
        <taxon>Araneoidea</taxon>
        <taxon>Araneidae</taxon>
        <taxon>Caerostris</taxon>
    </lineage>
</organism>
<sequence>MAKIETNILYLPKMNHKKIHLRLRLKIKRTRPIHKYLDGNHQTREEGISWAPSSKIQRRGRTTKIFMTCNGSSRKIDSESNSMHRSLFEKTPF</sequence>
<accession>A0AAV4Y600</accession>
<keyword evidence="3" id="KW-1185">Reference proteome</keyword>
<protein>
    <submittedName>
        <fullName evidence="2">Uncharacterized protein</fullName>
    </submittedName>
</protein>
<dbReference type="AlphaFoldDB" id="A0AAV4Y600"/>
<comment type="caution">
    <text evidence="2">The sequence shown here is derived from an EMBL/GenBank/DDBJ whole genome shotgun (WGS) entry which is preliminary data.</text>
</comment>
<evidence type="ECO:0000313" key="3">
    <source>
        <dbReference type="Proteomes" id="UP001054945"/>
    </source>
</evidence>
<dbReference type="EMBL" id="BPLR01001328">
    <property type="protein sequence ID" value="GIZ01645.1"/>
    <property type="molecule type" value="Genomic_DNA"/>
</dbReference>
<evidence type="ECO:0000313" key="2">
    <source>
        <dbReference type="EMBL" id="GIZ01645.1"/>
    </source>
</evidence>
<dbReference type="Proteomes" id="UP001054945">
    <property type="component" value="Unassembled WGS sequence"/>
</dbReference>